<organism evidence="3 4">
    <name type="scientific">Ricinus communis</name>
    <name type="common">Castor bean</name>
    <dbReference type="NCBI Taxonomy" id="3988"/>
    <lineage>
        <taxon>Eukaryota</taxon>
        <taxon>Viridiplantae</taxon>
        <taxon>Streptophyta</taxon>
        <taxon>Embryophyta</taxon>
        <taxon>Tracheophyta</taxon>
        <taxon>Spermatophyta</taxon>
        <taxon>Magnoliopsida</taxon>
        <taxon>eudicotyledons</taxon>
        <taxon>Gunneridae</taxon>
        <taxon>Pentapetalae</taxon>
        <taxon>rosids</taxon>
        <taxon>fabids</taxon>
        <taxon>Malpighiales</taxon>
        <taxon>Euphorbiaceae</taxon>
        <taxon>Acalyphoideae</taxon>
        <taxon>Acalypheae</taxon>
        <taxon>Ricinus</taxon>
    </lineage>
</organism>
<dbReference type="CDD" id="cd19152">
    <property type="entry name" value="AKR_AKR15A"/>
    <property type="match status" value="1"/>
</dbReference>
<feature type="domain" description="NADP-dependent oxidoreductase" evidence="2">
    <location>
        <begin position="12"/>
        <end position="256"/>
    </location>
</feature>
<evidence type="ECO:0000256" key="1">
    <source>
        <dbReference type="SAM" id="MobiDB-lite"/>
    </source>
</evidence>
<protein>
    <submittedName>
        <fullName evidence="3">Aldo-keto reductase, putative</fullName>
        <ecNumber evidence="3">1.1.1.107</ecNumber>
    </submittedName>
</protein>
<dbReference type="PANTHER" id="PTHR42686">
    <property type="entry name" value="GH17980P-RELATED"/>
    <property type="match status" value="1"/>
</dbReference>
<feature type="compositionally biased region" description="Basic and acidic residues" evidence="1">
    <location>
        <begin position="251"/>
        <end position="260"/>
    </location>
</feature>
<dbReference type="Pfam" id="PF00248">
    <property type="entry name" value="Aldo_ket_red"/>
    <property type="match status" value="1"/>
</dbReference>
<evidence type="ECO:0000313" key="3">
    <source>
        <dbReference type="EMBL" id="EEF26964.1"/>
    </source>
</evidence>
<dbReference type="Proteomes" id="UP000008311">
    <property type="component" value="Unassembled WGS sequence"/>
</dbReference>
<feature type="region of interest" description="Disordered" evidence="1">
    <location>
        <begin position="246"/>
        <end position="354"/>
    </location>
</feature>
<dbReference type="InterPro" id="IPR023210">
    <property type="entry name" value="NADP_OxRdtase_dom"/>
</dbReference>
<dbReference type="EC" id="1.1.1.107" evidence="3"/>
<dbReference type="GO" id="GO:0019853">
    <property type="term" value="P:L-ascorbic acid biosynthetic process"/>
    <property type="evidence" value="ECO:0000318"/>
    <property type="project" value="GO_Central"/>
</dbReference>
<dbReference type="PANTHER" id="PTHR42686:SF1">
    <property type="entry name" value="GH17980P-RELATED"/>
    <property type="match status" value="1"/>
</dbReference>
<evidence type="ECO:0000313" key="4">
    <source>
        <dbReference type="Proteomes" id="UP000008311"/>
    </source>
</evidence>
<sequence length="391" mass="41643">MHMNARYRPITRLGLGGTGLGDMYHATSDAAAHATVDAAWDAGIRYFDTAPHYGAGLSEHRFGQALRRRPRDEYTLSTKVGRLLVPHHPGEIQAPFVGALPFRRVLDYTADGVRRAVEDSLQRLALGHVDIVYVHDLSPDLLGNQFEHQYRIAAGPGGAFEGMVKLREEGMIKAWGLGVNTVEPCLRALRQSDPDVFLLAGRYTLMETTPLAEFFPLCAARGAHVVLGGPFNSGFLAGGAHYDYRPATPEQHAHRDRDDPGCQQSGTPAAQCDADARRDSGRLLGRTAGRGPRAAGSAAARAQAGALTVNPAAGTRTSAALPGRHSRSGARRRCRHAGARGKTSPRSCAPRGPCPAAPRCAGCRSVPGPGARASCAAATEPCRHTARTCRT</sequence>
<dbReference type="GO" id="GO:0050235">
    <property type="term" value="F:pyridoxal 4-dehydrogenase activity"/>
    <property type="evidence" value="ECO:0007669"/>
    <property type="project" value="UniProtKB-EC"/>
</dbReference>
<dbReference type="eggNOG" id="KOG1576">
    <property type="taxonomic scope" value="Eukaryota"/>
</dbReference>
<dbReference type="InterPro" id="IPR020471">
    <property type="entry name" value="AKR"/>
</dbReference>
<feature type="compositionally biased region" description="Basic residues" evidence="1">
    <location>
        <begin position="324"/>
        <end position="339"/>
    </location>
</feature>
<keyword evidence="4" id="KW-1185">Reference proteome</keyword>
<gene>
    <name evidence="3" type="ORF">RCOM_0156370</name>
</gene>
<dbReference type="InParanoid" id="B9TB02"/>
<dbReference type="SUPFAM" id="SSF51430">
    <property type="entry name" value="NAD(P)-linked oxidoreductase"/>
    <property type="match status" value="1"/>
</dbReference>
<dbReference type="Gene3D" id="3.20.20.100">
    <property type="entry name" value="NADP-dependent oxidoreductase domain"/>
    <property type="match status" value="1"/>
</dbReference>
<dbReference type="AlphaFoldDB" id="B9TB02"/>
<feature type="compositionally biased region" description="Low complexity" evidence="1">
    <location>
        <begin position="282"/>
        <end position="307"/>
    </location>
</feature>
<proteinExistence type="predicted"/>
<dbReference type="GO" id="GO:0010349">
    <property type="term" value="F:L-galactose dehydrogenase activity"/>
    <property type="evidence" value="ECO:0000318"/>
    <property type="project" value="GO_Central"/>
</dbReference>
<feature type="compositionally biased region" description="Low complexity" evidence="1">
    <location>
        <begin position="340"/>
        <end position="351"/>
    </location>
</feature>
<keyword evidence="3" id="KW-0560">Oxidoreductase</keyword>
<dbReference type="EMBL" id="EQ976080">
    <property type="protein sequence ID" value="EEF26964.1"/>
    <property type="molecule type" value="Genomic_DNA"/>
</dbReference>
<dbReference type="STRING" id="3988.B9TB02"/>
<evidence type="ECO:0000259" key="2">
    <source>
        <dbReference type="Pfam" id="PF00248"/>
    </source>
</evidence>
<dbReference type="InterPro" id="IPR036812">
    <property type="entry name" value="NAD(P)_OxRdtase_dom_sf"/>
</dbReference>
<accession>B9TB02</accession>
<name>B9TB02_RICCO</name>
<reference evidence="4" key="1">
    <citation type="journal article" date="2010" name="Nat. Biotechnol.">
        <title>Draft genome sequence of the oilseed species Ricinus communis.</title>
        <authorList>
            <person name="Chan A.P."/>
            <person name="Crabtree J."/>
            <person name="Zhao Q."/>
            <person name="Lorenzi H."/>
            <person name="Orvis J."/>
            <person name="Puiu D."/>
            <person name="Melake-Berhan A."/>
            <person name="Jones K.M."/>
            <person name="Redman J."/>
            <person name="Chen G."/>
            <person name="Cahoon E.B."/>
            <person name="Gedil M."/>
            <person name="Stanke M."/>
            <person name="Haas B.J."/>
            <person name="Wortman J.R."/>
            <person name="Fraser-Liggett C.M."/>
            <person name="Ravel J."/>
            <person name="Rabinowicz P.D."/>
        </authorList>
    </citation>
    <scope>NUCLEOTIDE SEQUENCE [LARGE SCALE GENOMIC DNA]</scope>
    <source>
        <strain evidence="4">cv. Hale</strain>
    </source>
</reference>